<dbReference type="PRINTS" id="PR00113">
    <property type="entry name" value="ALKPHPHTASE"/>
</dbReference>
<dbReference type="Gene3D" id="3.40.720.10">
    <property type="entry name" value="Alkaline Phosphatase, subunit A"/>
    <property type="match status" value="1"/>
</dbReference>
<feature type="binding site" evidence="3">
    <location>
        <position position="41"/>
    </location>
    <ligand>
        <name>Mg(2+)</name>
        <dbReference type="ChEBI" id="CHEBI:18420"/>
    </ligand>
</feature>
<feature type="active site" description="Phosphoserine intermediate" evidence="2">
    <location>
        <position position="86"/>
    </location>
</feature>
<dbReference type="GO" id="GO:0004035">
    <property type="term" value="F:alkaline phosphatase activity"/>
    <property type="evidence" value="ECO:0007669"/>
    <property type="project" value="TreeGrafter"/>
</dbReference>
<dbReference type="InterPro" id="IPR001952">
    <property type="entry name" value="Alkaline_phosphatase"/>
</dbReference>
<evidence type="ECO:0000256" key="3">
    <source>
        <dbReference type="PIRSR" id="PIRSR601952-2"/>
    </source>
</evidence>
<dbReference type="CDD" id="cd16012">
    <property type="entry name" value="ALP"/>
    <property type="match status" value="1"/>
</dbReference>
<dbReference type="OrthoDB" id="9794455at2"/>
<dbReference type="GO" id="GO:0046872">
    <property type="term" value="F:metal ion binding"/>
    <property type="evidence" value="ECO:0007669"/>
    <property type="project" value="UniProtKB-KW"/>
</dbReference>
<evidence type="ECO:0000256" key="2">
    <source>
        <dbReference type="PIRSR" id="PIRSR601952-1"/>
    </source>
</evidence>
<evidence type="ECO:0000313" key="5">
    <source>
        <dbReference type="EMBL" id="SEM75967.1"/>
    </source>
</evidence>
<protein>
    <submittedName>
        <fullName evidence="5">Alkaline phosphatase</fullName>
    </submittedName>
</protein>
<dbReference type="Pfam" id="PF00245">
    <property type="entry name" value="Alk_phosphatase"/>
    <property type="match status" value="1"/>
</dbReference>
<feature type="binding site" evidence="3">
    <location>
        <position position="319"/>
    </location>
    <ligand>
        <name>Zn(2+)</name>
        <dbReference type="ChEBI" id="CHEBI:29105"/>
        <label>2</label>
    </ligand>
</feature>
<keyword evidence="6" id="KW-1185">Reference proteome</keyword>
<dbReference type="AlphaFoldDB" id="A0A1H8B2E6"/>
<dbReference type="PANTHER" id="PTHR11596">
    <property type="entry name" value="ALKALINE PHOSPHATASE"/>
    <property type="match status" value="1"/>
</dbReference>
<proteinExistence type="inferred from homology"/>
<sequence length="385" mass="40927">MSTLVNKIPLSRIARSIVFLLALATLSCTGRAKNIILLVPDGMGLADVTAARLSKYGGNPLPLSFETLEHIGYQRTAPAGGIITDSAAAASAWACGEKFANGEICHHGDGRPHRPSILELAGKSGRSTGLVATEAISDATPAAFGAHVPSRRCGNEIARQYLEDSRVNVLLGGGKTSFTAAEPDSCGTAGNFLCLSRERGYRTVHDREGMEKAVAEGATKLLGLFADRALTPEYLRTPGTGEPRLPEMTASALKVLEKNPNGFFLLVEGSLVDKANHSNNFPYQVGEVLAFDEAVTVVRAWIDRDPKRRGETLLIVVPDHETGGFAITGPISAGMKADIGLETTWTGKKHTGVDTMIWSSGPGSERLGRALDNTDLYEIMADALK</sequence>
<feature type="binding site" evidence="3">
    <location>
        <position position="138"/>
    </location>
    <ligand>
        <name>Mg(2+)</name>
        <dbReference type="ChEBI" id="CHEBI:18420"/>
    </ligand>
</feature>
<dbReference type="PROSITE" id="PS51257">
    <property type="entry name" value="PROKAR_LIPOPROTEIN"/>
    <property type="match status" value="1"/>
</dbReference>
<dbReference type="InterPro" id="IPR017850">
    <property type="entry name" value="Alkaline_phosphatase_core_sf"/>
</dbReference>
<feature type="binding site" evidence="3">
    <location>
        <position position="277"/>
    </location>
    <ligand>
        <name>Zn(2+)</name>
        <dbReference type="ChEBI" id="CHEBI:29105"/>
        <label>2</label>
    </ligand>
</feature>
<gene>
    <name evidence="5" type="ORF">SAMN04489760_14316</name>
</gene>
<feature type="binding site" evidence="3">
    <location>
        <position position="273"/>
    </location>
    <ligand>
        <name>Zn(2+)</name>
        <dbReference type="ChEBI" id="CHEBI:29105"/>
        <label>2</label>
    </ligand>
</feature>
<reference evidence="5 6" key="1">
    <citation type="submission" date="2016-10" db="EMBL/GenBank/DDBJ databases">
        <authorList>
            <person name="de Groot N.N."/>
        </authorList>
    </citation>
    <scope>NUCLEOTIDE SEQUENCE [LARGE SCALE GENOMIC DNA]</scope>
    <source>
        <strain evidence="5 6">DSM 8423</strain>
    </source>
</reference>
<evidence type="ECO:0000256" key="1">
    <source>
        <dbReference type="ARBA" id="ARBA00022553"/>
    </source>
</evidence>
<feature type="binding site" evidence="3">
    <location>
        <position position="268"/>
    </location>
    <ligand>
        <name>Mg(2+)</name>
        <dbReference type="ChEBI" id="CHEBI:18420"/>
    </ligand>
</feature>
<organism evidence="5 6">
    <name type="scientific">Syntrophus gentianae</name>
    <dbReference type="NCBI Taxonomy" id="43775"/>
    <lineage>
        <taxon>Bacteria</taxon>
        <taxon>Pseudomonadati</taxon>
        <taxon>Thermodesulfobacteriota</taxon>
        <taxon>Syntrophia</taxon>
        <taxon>Syntrophales</taxon>
        <taxon>Syntrophaceae</taxon>
        <taxon>Syntrophus</taxon>
    </lineage>
</organism>
<comment type="similarity">
    <text evidence="4">Belongs to the alkaline phosphatase family.</text>
</comment>
<accession>A0A1H8B2E6</accession>
<feature type="binding site" evidence="3">
    <location>
        <position position="320"/>
    </location>
    <ligand>
        <name>Zn(2+)</name>
        <dbReference type="ChEBI" id="CHEBI:29105"/>
        <label>2</label>
    </ligand>
</feature>
<dbReference type="PANTHER" id="PTHR11596:SF5">
    <property type="entry name" value="ALKALINE PHOSPHATASE"/>
    <property type="match status" value="1"/>
</dbReference>
<dbReference type="SUPFAM" id="SSF53649">
    <property type="entry name" value="Alkaline phosphatase-like"/>
    <property type="match status" value="1"/>
</dbReference>
<dbReference type="RefSeq" id="WP_093884821.1">
    <property type="nucleotide sequence ID" value="NZ_FOBS01000043.1"/>
</dbReference>
<feature type="binding site" evidence="3">
    <location>
        <position position="140"/>
    </location>
    <ligand>
        <name>Mg(2+)</name>
        <dbReference type="ChEBI" id="CHEBI:18420"/>
    </ligand>
</feature>
<keyword evidence="3" id="KW-0460">Magnesium</keyword>
<evidence type="ECO:0000313" key="6">
    <source>
        <dbReference type="Proteomes" id="UP000198744"/>
    </source>
</evidence>
<evidence type="ECO:0000256" key="4">
    <source>
        <dbReference type="RuleBase" id="RU003946"/>
    </source>
</evidence>
<keyword evidence="3" id="KW-0479">Metal-binding</keyword>
<comment type="cofactor">
    <cofactor evidence="3">
        <name>Mg(2+)</name>
        <dbReference type="ChEBI" id="CHEBI:18420"/>
    </cofactor>
    <text evidence="3">Binds 1 Mg(2+) ion.</text>
</comment>
<dbReference type="Proteomes" id="UP000198744">
    <property type="component" value="Unassembled WGS sequence"/>
</dbReference>
<keyword evidence="3" id="KW-0862">Zinc</keyword>
<name>A0A1H8B2E6_9BACT</name>
<feature type="binding site" evidence="3">
    <location>
        <position position="41"/>
    </location>
    <ligand>
        <name>Zn(2+)</name>
        <dbReference type="ChEBI" id="CHEBI:29105"/>
        <label>2</label>
    </ligand>
</feature>
<keyword evidence="1" id="KW-0597">Phosphoprotein</keyword>
<dbReference type="SMART" id="SM00098">
    <property type="entry name" value="alkPPc"/>
    <property type="match status" value="1"/>
</dbReference>
<comment type="cofactor">
    <cofactor evidence="3">
        <name>Zn(2+)</name>
        <dbReference type="ChEBI" id="CHEBI:29105"/>
    </cofactor>
    <text evidence="3">Binds 2 Zn(2+) ions.</text>
</comment>
<dbReference type="STRING" id="43775.SAMN04489760_14316"/>
<dbReference type="EMBL" id="FOBS01000043">
    <property type="protein sequence ID" value="SEM75967.1"/>
    <property type="molecule type" value="Genomic_DNA"/>
</dbReference>